<name>A0A0C3DRI1_9AGAM</name>
<dbReference type="EMBL" id="KN822036">
    <property type="protein sequence ID" value="KIM63270.1"/>
    <property type="molecule type" value="Genomic_DNA"/>
</dbReference>
<gene>
    <name evidence="2" type="ORF">SCLCIDRAFT_763892</name>
</gene>
<organism evidence="2 3">
    <name type="scientific">Scleroderma citrinum Foug A</name>
    <dbReference type="NCBI Taxonomy" id="1036808"/>
    <lineage>
        <taxon>Eukaryota</taxon>
        <taxon>Fungi</taxon>
        <taxon>Dikarya</taxon>
        <taxon>Basidiomycota</taxon>
        <taxon>Agaricomycotina</taxon>
        <taxon>Agaricomycetes</taxon>
        <taxon>Agaricomycetidae</taxon>
        <taxon>Boletales</taxon>
        <taxon>Sclerodermatineae</taxon>
        <taxon>Sclerodermataceae</taxon>
        <taxon>Scleroderma</taxon>
    </lineage>
</organism>
<feature type="region of interest" description="Disordered" evidence="1">
    <location>
        <begin position="58"/>
        <end position="78"/>
    </location>
</feature>
<dbReference type="Proteomes" id="UP000053989">
    <property type="component" value="Unassembled WGS sequence"/>
</dbReference>
<accession>A0A0C3DRI1</accession>
<evidence type="ECO:0000256" key="1">
    <source>
        <dbReference type="SAM" id="MobiDB-lite"/>
    </source>
</evidence>
<reference evidence="3" key="2">
    <citation type="submission" date="2015-01" db="EMBL/GenBank/DDBJ databases">
        <title>Evolutionary Origins and Diversification of the Mycorrhizal Mutualists.</title>
        <authorList>
            <consortium name="DOE Joint Genome Institute"/>
            <consortium name="Mycorrhizal Genomics Consortium"/>
            <person name="Kohler A."/>
            <person name="Kuo A."/>
            <person name="Nagy L.G."/>
            <person name="Floudas D."/>
            <person name="Copeland A."/>
            <person name="Barry K.W."/>
            <person name="Cichocki N."/>
            <person name="Veneault-Fourrey C."/>
            <person name="LaButti K."/>
            <person name="Lindquist E.A."/>
            <person name="Lipzen A."/>
            <person name="Lundell T."/>
            <person name="Morin E."/>
            <person name="Murat C."/>
            <person name="Riley R."/>
            <person name="Ohm R."/>
            <person name="Sun H."/>
            <person name="Tunlid A."/>
            <person name="Henrissat B."/>
            <person name="Grigoriev I.V."/>
            <person name="Hibbett D.S."/>
            <person name="Martin F."/>
        </authorList>
    </citation>
    <scope>NUCLEOTIDE SEQUENCE [LARGE SCALE GENOMIC DNA]</scope>
    <source>
        <strain evidence="3">Foug A</strain>
    </source>
</reference>
<keyword evidence="3" id="KW-1185">Reference proteome</keyword>
<evidence type="ECO:0000313" key="2">
    <source>
        <dbReference type="EMBL" id="KIM63270.1"/>
    </source>
</evidence>
<proteinExistence type="predicted"/>
<sequence length="78" mass="9005">MGIQGTTTMKYLLVARTIIIARLITINQCVVSSTHSNSSFRHSHKLNKTVNYERMFDRTEKGHKGGQRVWKSEDRNVQ</sequence>
<dbReference type="HOGENOM" id="CLU_2623432_0_0_1"/>
<reference evidence="2 3" key="1">
    <citation type="submission" date="2014-04" db="EMBL/GenBank/DDBJ databases">
        <authorList>
            <consortium name="DOE Joint Genome Institute"/>
            <person name="Kuo A."/>
            <person name="Kohler A."/>
            <person name="Nagy L.G."/>
            <person name="Floudas D."/>
            <person name="Copeland A."/>
            <person name="Barry K.W."/>
            <person name="Cichocki N."/>
            <person name="Veneault-Fourrey C."/>
            <person name="LaButti K."/>
            <person name="Lindquist E.A."/>
            <person name="Lipzen A."/>
            <person name="Lundell T."/>
            <person name="Morin E."/>
            <person name="Murat C."/>
            <person name="Sun H."/>
            <person name="Tunlid A."/>
            <person name="Henrissat B."/>
            <person name="Grigoriev I.V."/>
            <person name="Hibbett D.S."/>
            <person name="Martin F."/>
            <person name="Nordberg H.P."/>
            <person name="Cantor M.N."/>
            <person name="Hua S.X."/>
        </authorList>
    </citation>
    <scope>NUCLEOTIDE SEQUENCE [LARGE SCALE GENOMIC DNA]</scope>
    <source>
        <strain evidence="2 3">Foug A</strain>
    </source>
</reference>
<protein>
    <submittedName>
        <fullName evidence="2">Uncharacterized protein</fullName>
    </submittedName>
</protein>
<dbReference type="AlphaFoldDB" id="A0A0C3DRI1"/>
<evidence type="ECO:0000313" key="3">
    <source>
        <dbReference type="Proteomes" id="UP000053989"/>
    </source>
</evidence>
<dbReference type="InParanoid" id="A0A0C3DRI1"/>